<evidence type="ECO:0000313" key="1">
    <source>
        <dbReference type="EMBL" id="PHQ34699.1"/>
    </source>
</evidence>
<dbReference type="EMBL" id="NIZW01000010">
    <property type="protein sequence ID" value="PHQ34699.1"/>
    <property type="molecule type" value="Genomic_DNA"/>
</dbReference>
<protein>
    <submittedName>
        <fullName evidence="1">Uncharacterized protein</fullName>
    </submittedName>
</protein>
<dbReference type="GeneID" id="90609295"/>
<evidence type="ECO:0000313" key="2">
    <source>
        <dbReference type="Proteomes" id="UP000225740"/>
    </source>
</evidence>
<name>A0A2G1W7T8_9BACT</name>
<dbReference type="AlphaFoldDB" id="A0A2G1W7T8"/>
<dbReference type="OrthoDB" id="272328at2"/>
<reference evidence="1 2" key="1">
    <citation type="submission" date="2017-06" db="EMBL/GenBank/DDBJ databases">
        <title>Description of Rhodopirellula bahusiensis sp. nov.</title>
        <authorList>
            <person name="Kizina J."/>
            <person name="Harder J."/>
        </authorList>
    </citation>
    <scope>NUCLEOTIDE SEQUENCE [LARGE SCALE GENOMIC DNA]</scope>
    <source>
        <strain evidence="1 2">SWK21</strain>
    </source>
</reference>
<sequence length="153" mass="17358">MNTLNDLSLSVIADYLHRCGHHHPDSVRDQSHYFVGLAKQRLQVATGFGEATQESHEQDDPRLPRVTLEAAMDELFFQPHEGEGEVKQRRRVIPESGARTLRHNETPVLIGPLRPQWWMQMASRHIQQPVLALFGLVAEKSHAPQPEAMTDGQ</sequence>
<organism evidence="1 2">
    <name type="scientific">Rhodopirellula bahusiensis</name>
    <dbReference type="NCBI Taxonomy" id="2014065"/>
    <lineage>
        <taxon>Bacteria</taxon>
        <taxon>Pseudomonadati</taxon>
        <taxon>Planctomycetota</taxon>
        <taxon>Planctomycetia</taxon>
        <taxon>Pirellulales</taxon>
        <taxon>Pirellulaceae</taxon>
        <taxon>Rhodopirellula</taxon>
    </lineage>
</organism>
<proteinExistence type="predicted"/>
<gene>
    <name evidence="1" type="ORF">CEE69_14460</name>
</gene>
<dbReference type="Proteomes" id="UP000225740">
    <property type="component" value="Unassembled WGS sequence"/>
</dbReference>
<keyword evidence="2" id="KW-1185">Reference proteome</keyword>
<comment type="caution">
    <text evidence="1">The sequence shown here is derived from an EMBL/GenBank/DDBJ whole genome shotgun (WGS) entry which is preliminary data.</text>
</comment>
<dbReference type="RefSeq" id="WP_099261448.1">
    <property type="nucleotide sequence ID" value="NZ_JBDUYK010000021.1"/>
</dbReference>
<accession>A0A2G1W7T8</accession>